<proteinExistence type="predicted"/>
<sequence length="657" mass="74021">MESPSSVMSSPSKVLHSPLSSPSKALNPLSPDRLNQQMFHNSPSLPNDVMNMQRKPRGLSDVQSKVAFLNNLSRAGSPGGSAPQPSAASSAALQRAILGREEAESALARVSDQLSESQSREHRISERLESLLEELQAEKERKAHERTLFEKEIRKARKEAFRAGSAVVQVQEDLKQARSEAKTLKDEVQSERQAKEKAQQEAFERAYTLAGLMEEVEVLKKQLHSMEASNRAHNLEARARKLRDQNNARMSIAEGDLEFLLTPRPLKRSMQEAEDRPVAEHSHPDVADGTPTKRPRLSDITPQEESQDDLLEKMDNYIMYLKGSLKREEKFRIEAEEMVDFMKMECSMRSCTCRLEEEREKAQASKATKLTQPTPENPHHGHDHHSSHSHIHPDVDNLPQPRKTEAIPPLGAKRVPQHEKKEQKKDEQRMELEPEQQMKSEPEQAEDLTLTFSPVTGTFRTIPSPVRKSPTKQPDHGEYASLQSHVDSEMIEPLQAGSPLPRNRTDRYQTPSEAAYEFEYHVPAHDVGMHQPPVKGPHSWEPEGAEKRNLGIHHVKHGDIRKIPLREEGSDGAHQPTGPGTPIDRQEALAQIRARRGRTSTMKRPASANEGTFRAGGMGVTPVRAARRIPAVQNADGRHSDMRVRRDMSAPIRMHHR</sequence>
<dbReference type="PANTHER" id="PTHR42041">
    <property type="entry name" value="DNA ENDONUCLEASE ACTIVATOR CTP1 C-TERMINAL DOMAIN-CONTAINING PROTEIN"/>
    <property type="match status" value="1"/>
</dbReference>
<feature type="region of interest" description="Disordered" evidence="1">
    <location>
        <begin position="1"/>
        <end position="95"/>
    </location>
</feature>
<dbReference type="EMBL" id="ML742083">
    <property type="protein sequence ID" value="KAE8150874.1"/>
    <property type="molecule type" value="Genomic_DNA"/>
</dbReference>
<gene>
    <name evidence="2" type="ORF">BDV25DRAFT_153583</name>
</gene>
<feature type="compositionally biased region" description="Polar residues" evidence="1">
    <location>
        <begin position="365"/>
        <end position="374"/>
    </location>
</feature>
<evidence type="ECO:0000313" key="2">
    <source>
        <dbReference type="EMBL" id="KAE8150874.1"/>
    </source>
</evidence>
<feature type="region of interest" description="Disordered" evidence="1">
    <location>
        <begin position="595"/>
        <end position="617"/>
    </location>
</feature>
<accession>A0A5N6TX98</accession>
<feature type="region of interest" description="Disordered" evidence="1">
    <location>
        <begin position="104"/>
        <end position="123"/>
    </location>
</feature>
<feature type="compositionally biased region" description="Basic and acidic residues" evidence="1">
    <location>
        <begin position="269"/>
        <end position="286"/>
    </location>
</feature>
<feature type="region of interest" description="Disordered" evidence="1">
    <location>
        <begin position="269"/>
        <end position="310"/>
    </location>
</feature>
<feature type="compositionally biased region" description="Polar residues" evidence="1">
    <location>
        <begin position="33"/>
        <end position="45"/>
    </location>
</feature>
<feature type="compositionally biased region" description="Polar residues" evidence="1">
    <location>
        <begin position="450"/>
        <end position="461"/>
    </location>
</feature>
<name>A0A5N6TX98_ASPAV</name>
<keyword evidence="3" id="KW-1185">Reference proteome</keyword>
<dbReference type="OrthoDB" id="4495335at2759"/>
<dbReference type="PANTHER" id="PTHR42041:SF1">
    <property type="entry name" value="DNA ENDONUCLEASE ACTIVATOR CTP1 C-TERMINAL DOMAIN-CONTAINING PROTEIN"/>
    <property type="match status" value="1"/>
</dbReference>
<evidence type="ECO:0000313" key="3">
    <source>
        <dbReference type="Proteomes" id="UP000325780"/>
    </source>
</evidence>
<feature type="compositionally biased region" description="Low complexity" evidence="1">
    <location>
        <begin position="1"/>
        <end position="12"/>
    </location>
</feature>
<feature type="region of interest" description="Disordered" evidence="1">
    <location>
        <begin position="357"/>
        <end position="507"/>
    </location>
</feature>
<feature type="compositionally biased region" description="Basic and acidic residues" evidence="1">
    <location>
        <begin position="377"/>
        <end position="395"/>
    </location>
</feature>
<organism evidence="2 3">
    <name type="scientific">Aspergillus avenaceus</name>
    <dbReference type="NCBI Taxonomy" id="36643"/>
    <lineage>
        <taxon>Eukaryota</taxon>
        <taxon>Fungi</taxon>
        <taxon>Dikarya</taxon>
        <taxon>Ascomycota</taxon>
        <taxon>Pezizomycotina</taxon>
        <taxon>Eurotiomycetes</taxon>
        <taxon>Eurotiomycetidae</taxon>
        <taxon>Eurotiales</taxon>
        <taxon>Aspergillaceae</taxon>
        <taxon>Aspergillus</taxon>
        <taxon>Aspergillus subgen. Circumdati</taxon>
    </lineage>
</organism>
<feature type="compositionally biased region" description="Basic and acidic residues" evidence="1">
    <location>
        <begin position="416"/>
        <end position="442"/>
    </location>
</feature>
<reference evidence="2 3" key="1">
    <citation type="submission" date="2019-04" db="EMBL/GenBank/DDBJ databases">
        <title>Friends and foes A comparative genomics study of 23 Aspergillus species from section Flavi.</title>
        <authorList>
            <consortium name="DOE Joint Genome Institute"/>
            <person name="Kjaerbolling I."/>
            <person name="Vesth T."/>
            <person name="Frisvad J.C."/>
            <person name="Nybo J.L."/>
            <person name="Theobald S."/>
            <person name="Kildgaard S."/>
            <person name="Isbrandt T."/>
            <person name="Kuo A."/>
            <person name="Sato A."/>
            <person name="Lyhne E.K."/>
            <person name="Kogle M.E."/>
            <person name="Wiebenga A."/>
            <person name="Kun R.S."/>
            <person name="Lubbers R.J."/>
            <person name="Makela M.R."/>
            <person name="Barry K."/>
            <person name="Chovatia M."/>
            <person name="Clum A."/>
            <person name="Daum C."/>
            <person name="Haridas S."/>
            <person name="He G."/>
            <person name="LaButti K."/>
            <person name="Lipzen A."/>
            <person name="Mondo S."/>
            <person name="Riley R."/>
            <person name="Salamov A."/>
            <person name="Simmons B.A."/>
            <person name="Magnuson J.K."/>
            <person name="Henrissat B."/>
            <person name="Mortensen U.H."/>
            <person name="Larsen T.O."/>
            <person name="Devries R.P."/>
            <person name="Grigoriev I.V."/>
            <person name="Machida M."/>
            <person name="Baker S.E."/>
            <person name="Andersen M.R."/>
        </authorList>
    </citation>
    <scope>NUCLEOTIDE SEQUENCE [LARGE SCALE GENOMIC DNA]</scope>
    <source>
        <strain evidence="2 3">IBT 18842</strain>
    </source>
</reference>
<dbReference type="Proteomes" id="UP000325780">
    <property type="component" value="Unassembled WGS sequence"/>
</dbReference>
<feature type="compositionally biased region" description="Low complexity" evidence="1">
    <location>
        <begin position="72"/>
        <end position="95"/>
    </location>
</feature>
<dbReference type="AlphaFoldDB" id="A0A5N6TX98"/>
<protein>
    <submittedName>
        <fullName evidence="2">Uncharacterized protein</fullName>
    </submittedName>
</protein>
<evidence type="ECO:0000256" key="1">
    <source>
        <dbReference type="SAM" id="MobiDB-lite"/>
    </source>
</evidence>